<organism evidence="1 2">
    <name type="scientific">Paucilactobacillus oligofermentans DSM 15707 = LMG 22743</name>
    <dbReference type="NCBI Taxonomy" id="1423778"/>
    <lineage>
        <taxon>Bacteria</taxon>
        <taxon>Bacillati</taxon>
        <taxon>Bacillota</taxon>
        <taxon>Bacilli</taxon>
        <taxon>Lactobacillales</taxon>
        <taxon>Lactobacillaceae</taxon>
        <taxon>Paucilactobacillus</taxon>
    </lineage>
</organism>
<protein>
    <recommendedName>
        <fullName evidence="3">DnaD domain-containing protein</fullName>
    </recommendedName>
</protein>
<dbReference type="Proteomes" id="UP000051697">
    <property type="component" value="Unassembled WGS sequence"/>
</dbReference>
<dbReference type="STRING" id="1423778.FC70_GL000195"/>
<proteinExistence type="predicted"/>
<keyword evidence="2" id="KW-1185">Reference proteome</keyword>
<name>A0A0R1RKW4_9LACO</name>
<gene>
    <name evidence="1" type="ORF">FC70_GL000195</name>
</gene>
<dbReference type="PATRIC" id="fig|1423778.4.peg.211"/>
<dbReference type="AlphaFoldDB" id="A0A0R1RKW4"/>
<evidence type="ECO:0000313" key="2">
    <source>
        <dbReference type="Proteomes" id="UP000051697"/>
    </source>
</evidence>
<comment type="caution">
    <text evidence="1">The sequence shown here is derived from an EMBL/GenBank/DDBJ whole genome shotgun (WGS) entry which is preliminary data.</text>
</comment>
<accession>A0A0R1RKW4</accession>
<evidence type="ECO:0008006" key="3">
    <source>
        <dbReference type="Google" id="ProtNLM"/>
    </source>
</evidence>
<dbReference type="EMBL" id="AZFE01000003">
    <property type="protein sequence ID" value="KRL57725.1"/>
    <property type="molecule type" value="Genomic_DNA"/>
</dbReference>
<evidence type="ECO:0000313" key="1">
    <source>
        <dbReference type="EMBL" id="KRL57725.1"/>
    </source>
</evidence>
<sequence length="238" mass="27352">MLADDDGFVGNAKTTTKIIGGEESDLLRLVELSFLIKFDRIYLISDWLINNQLKNDRYKESSYENLRNQIVVDVNGKYSQLKDINMNEYEILPDTNPRRISYVSKLVPQDSKDQFNEVEGSLVEGRIGDGSKDLGRLVKGSRETLKNGESVNTDINSKNKNRLPITTWRRLSELSKNDEAELKLLMHVWTDRVGETEADKIISLAIDNAHQNHKLTIPVVKKYLEKWMNQEIISVKQI</sequence>
<reference evidence="1 2" key="1">
    <citation type="journal article" date="2015" name="Genome Announc.">
        <title>Expanding the biotechnology potential of lactobacilli through comparative genomics of 213 strains and associated genera.</title>
        <authorList>
            <person name="Sun Z."/>
            <person name="Harris H.M."/>
            <person name="McCann A."/>
            <person name="Guo C."/>
            <person name="Argimon S."/>
            <person name="Zhang W."/>
            <person name="Yang X."/>
            <person name="Jeffery I.B."/>
            <person name="Cooney J.C."/>
            <person name="Kagawa T.F."/>
            <person name="Liu W."/>
            <person name="Song Y."/>
            <person name="Salvetti E."/>
            <person name="Wrobel A."/>
            <person name="Rasinkangas P."/>
            <person name="Parkhill J."/>
            <person name="Rea M.C."/>
            <person name="O'Sullivan O."/>
            <person name="Ritari J."/>
            <person name="Douillard F.P."/>
            <person name="Paul Ross R."/>
            <person name="Yang R."/>
            <person name="Briner A.E."/>
            <person name="Felis G.E."/>
            <person name="de Vos W.M."/>
            <person name="Barrangou R."/>
            <person name="Klaenhammer T.R."/>
            <person name="Caufield P.W."/>
            <person name="Cui Y."/>
            <person name="Zhang H."/>
            <person name="O'Toole P.W."/>
        </authorList>
    </citation>
    <scope>NUCLEOTIDE SEQUENCE [LARGE SCALE GENOMIC DNA]</scope>
    <source>
        <strain evidence="1 2">DSM 15707</strain>
    </source>
</reference>